<gene>
    <name evidence="3" type="ORF">AAFC00_001777</name>
</gene>
<accession>A0ABR3PQ31</accession>
<dbReference type="RefSeq" id="XP_069204522.1">
    <property type="nucleotide sequence ID" value="XM_069348519.1"/>
</dbReference>
<dbReference type="EMBL" id="JBFMKM010000001">
    <property type="protein sequence ID" value="KAL1311673.1"/>
    <property type="molecule type" value="Genomic_DNA"/>
</dbReference>
<dbReference type="PANTHER" id="PTHR12192:SF2">
    <property type="entry name" value="GLUTATHIONE-SPECIFIC GAMMA-GLUTAMYLCYCLOTRANSFERASE 2"/>
    <property type="match status" value="1"/>
</dbReference>
<sequence>MTSAADLWLFGYGSLIWKPPPHFDKRVPGYILGCVRRFWQVAKTIEELQRLPAELRL</sequence>
<evidence type="ECO:0000256" key="1">
    <source>
        <dbReference type="ARBA" id="ARBA00012344"/>
    </source>
</evidence>
<dbReference type="InterPro" id="IPR006840">
    <property type="entry name" value="ChaC"/>
</dbReference>
<keyword evidence="2" id="KW-0456">Lyase</keyword>
<dbReference type="Proteomes" id="UP001562354">
    <property type="component" value="Unassembled WGS sequence"/>
</dbReference>
<dbReference type="EC" id="4.3.2.7" evidence="1"/>
<name>A0ABR3PQ31_9PEZI</name>
<dbReference type="PANTHER" id="PTHR12192">
    <property type="entry name" value="CATION TRANSPORT PROTEIN CHAC-RELATED"/>
    <property type="match status" value="1"/>
</dbReference>
<evidence type="ECO:0000256" key="2">
    <source>
        <dbReference type="ARBA" id="ARBA00023239"/>
    </source>
</evidence>
<organism evidence="3 4">
    <name type="scientific">Neodothiora populina</name>
    <dbReference type="NCBI Taxonomy" id="2781224"/>
    <lineage>
        <taxon>Eukaryota</taxon>
        <taxon>Fungi</taxon>
        <taxon>Dikarya</taxon>
        <taxon>Ascomycota</taxon>
        <taxon>Pezizomycotina</taxon>
        <taxon>Dothideomycetes</taxon>
        <taxon>Dothideomycetidae</taxon>
        <taxon>Dothideales</taxon>
        <taxon>Dothioraceae</taxon>
        <taxon>Neodothiora</taxon>
    </lineage>
</organism>
<reference evidence="3 4" key="1">
    <citation type="submission" date="2024-07" db="EMBL/GenBank/DDBJ databases">
        <title>Draft sequence of the Neodothiora populina.</title>
        <authorList>
            <person name="Drown D.D."/>
            <person name="Schuette U.S."/>
            <person name="Buechlein A.B."/>
            <person name="Rusch D.R."/>
            <person name="Winton L.W."/>
            <person name="Adams G.A."/>
        </authorList>
    </citation>
    <scope>NUCLEOTIDE SEQUENCE [LARGE SCALE GENOMIC DNA]</scope>
    <source>
        <strain evidence="3 4">CPC 39397</strain>
    </source>
</reference>
<protein>
    <recommendedName>
        <fullName evidence="1">glutathione-specific gamma-glutamylcyclotransferase</fullName>
        <ecNumber evidence="1">4.3.2.7</ecNumber>
    </recommendedName>
</protein>
<proteinExistence type="predicted"/>
<dbReference type="GeneID" id="95975480"/>
<keyword evidence="4" id="KW-1185">Reference proteome</keyword>
<evidence type="ECO:0000313" key="4">
    <source>
        <dbReference type="Proteomes" id="UP001562354"/>
    </source>
</evidence>
<evidence type="ECO:0000313" key="3">
    <source>
        <dbReference type="EMBL" id="KAL1311673.1"/>
    </source>
</evidence>
<dbReference type="Pfam" id="PF04752">
    <property type="entry name" value="ChaC"/>
    <property type="match status" value="1"/>
</dbReference>
<comment type="caution">
    <text evidence="3">The sequence shown here is derived from an EMBL/GenBank/DDBJ whole genome shotgun (WGS) entry which is preliminary data.</text>
</comment>